<dbReference type="Proteomes" id="UP001237152">
    <property type="component" value="Segment"/>
</dbReference>
<dbReference type="PANTHER" id="PTHR43081">
    <property type="entry name" value="ADENYLATE CYCLASE, TERMINAL-DIFFERENTIATION SPECIFIC-RELATED"/>
    <property type="match status" value="1"/>
</dbReference>
<dbReference type="PANTHER" id="PTHR43081:SF1">
    <property type="entry name" value="ADENYLATE CYCLASE, TERMINAL-DIFFERENTIATION SPECIFIC"/>
    <property type="match status" value="1"/>
</dbReference>
<feature type="region of interest" description="Disordered" evidence="1">
    <location>
        <begin position="153"/>
        <end position="193"/>
    </location>
</feature>
<sequence length="244" mass="26465">MRDATLLHNDLLRAIGRQHGAHEAALPRDSSAGTFCMAFAEPLRAASWCAAVQRQLLDVDWPSAVLACEPAAEVLGHDSSDRPIFRGLCVRMGMHVGRARAAVDRVTRRPEYRGTIVDETLRIVGRAQPGQVLLSAAAAAAVRDGPEPVRLARESCHRHRSDNDDDDDDKQDRDDGTGHRERGDGTRKARTRAMRARTTYTNCVHAGSKGVSLAASMATARARLARGRATMRARPAQPAPVAPI</sequence>
<dbReference type="EMBL" id="MK174290">
    <property type="protein sequence ID" value="QBZ81424.1"/>
    <property type="molecule type" value="Genomic_DNA"/>
</dbReference>
<accession>A0A4D6EI86</accession>
<organism evidence="2 3">
    <name type="scientific">Pandoravirus celtis</name>
    <dbReference type="NCBI Taxonomy" id="2568002"/>
    <lineage>
        <taxon>Viruses</taxon>
        <taxon>Pandoravirus</taxon>
    </lineage>
</organism>
<name>A0A4D6EI86_9VIRU</name>
<evidence type="ECO:0000313" key="3">
    <source>
        <dbReference type="Proteomes" id="UP001237152"/>
    </source>
</evidence>
<reference evidence="2" key="1">
    <citation type="journal article" date="2019" name="Front. Microbiol.">
        <title>Pandoravirus Celtis Illustrates the Microevolution Processes at Work in the Giant Pandoraviridae Genomes.</title>
        <authorList>
            <person name="Legendre M."/>
            <person name="Alempic J.M."/>
            <person name="Philippe N."/>
            <person name="Lartigue A."/>
            <person name="Jeudy S."/>
            <person name="Poirot O."/>
            <person name="Ta N.T."/>
            <person name="Nin S."/>
            <person name="Coute Y."/>
            <person name="Abergel C."/>
            <person name="Claverie J.M."/>
        </authorList>
    </citation>
    <scope>NUCLEOTIDE SEQUENCE</scope>
</reference>
<gene>
    <name evidence="2" type="ORF">pclt_cds_837</name>
</gene>
<dbReference type="SUPFAM" id="SSF55073">
    <property type="entry name" value="Nucleotide cyclase"/>
    <property type="match status" value="1"/>
</dbReference>
<proteinExistence type="predicted"/>
<dbReference type="Gene3D" id="3.30.70.1230">
    <property type="entry name" value="Nucleotide cyclase"/>
    <property type="match status" value="1"/>
</dbReference>
<feature type="compositionally biased region" description="Basic and acidic residues" evidence="1">
    <location>
        <begin position="170"/>
        <end position="187"/>
    </location>
</feature>
<protein>
    <submittedName>
        <fullName evidence="2">Adenylyl/guanylyl cyclase, catalytic incomplete domain containing protein</fullName>
    </submittedName>
</protein>
<dbReference type="InterPro" id="IPR029787">
    <property type="entry name" value="Nucleotide_cyclase"/>
</dbReference>
<evidence type="ECO:0000313" key="2">
    <source>
        <dbReference type="EMBL" id="QBZ81424.1"/>
    </source>
</evidence>
<evidence type="ECO:0000256" key="1">
    <source>
        <dbReference type="SAM" id="MobiDB-lite"/>
    </source>
</evidence>
<dbReference type="InterPro" id="IPR050697">
    <property type="entry name" value="Adenylyl/Guanylyl_Cyclase_3/4"/>
</dbReference>